<dbReference type="Pfam" id="PF00106">
    <property type="entry name" value="adh_short"/>
    <property type="match status" value="1"/>
</dbReference>
<evidence type="ECO:0000256" key="5">
    <source>
        <dbReference type="SAM" id="MobiDB-lite"/>
    </source>
</evidence>
<dbReference type="CDD" id="cd05233">
    <property type="entry name" value="SDR_c"/>
    <property type="match status" value="1"/>
</dbReference>
<name>G7H761_9ACTN</name>
<keyword evidence="2" id="KW-0521">NADP</keyword>
<dbReference type="PANTHER" id="PTHR43391">
    <property type="entry name" value="RETINOL DEHYDROGENASE-RELATED"/>
    <property type="match status" value="1"/>
</dbReference>
<keyword evidence="3" id="KW-0560">Oxidoreductase</keyword>
<dbReference type="SUPFAM" id="SSF51735">
    <property type="entry name" value="NAD(P)-binding Rossmann-fold domains"/>
    <property type="match status" value="1"/>
</dbReference>
<evidence type="ECO:0000256" key="1">
    <source>
        <dbReference type="ARBA" id="ARBA00006484"/>
    </source>
</evidence>
<dbReference type="Proteomes" id="UP000035088">
    <property type="component" value="Unassembled WGS sequence"/>
</dbReference>
<comment type="similarity">
    <text evidence="1 4">Belongs to the short-chain dehydrogenases/reductases (SDR) family.</text>
</comment>
<dbReference type="PANTHER" id="PTHR43391:SF14">
    <property type="entry name" value="DEHYDROGENASE_REDUCTASE SDR FAMILY PROTEIN 7-LIKE"/>
    <property type="match status" value="1"/>
</dbReference>
<sequence length="327" mass="33553">MILSETVKGGGPDVSSHGTGTGSERLGMAKISNVNGTTVIITGGARGIGAATAALFVENGARVWIGDVDADEAAAAATRIGARSAALDVTDRQSWTDFLSAVEEADGTPGLLVNNAGVMPLGGFDEESEEITDLILDVNVRGVLNGMRAVVPGMVAAGGGQIINVASMAGMIPIPGMVTYNASKFAVVGATLAARREYAPAGVSVSAILPSAVRTELSSGAELGGGMPTVDPEDVARAILDVTRSKSAITSVPKWVAKGWRFVDALVPEWVETGARKLLRDRRALEDIDADGRRAYTDRIARHAADHGGSAGQKPAAPTSAKKPATR</sequence>
<dbReference type="AlphaFoldDB" id="G7H761"/>
<gene>
    <name evidence="6" type="ORF">GOARA_082_00750</name>
</gene>
<feature type="region of interest" description="Disordered" evidence="5">
    <location>
        <begin position="1"/>
        <end position="25"/>
    </location>
</feature>
<evidence type="ECO:0000256" key="3">
    <source>
        <dbReference type="ARBA" id="ARBA00023002"/>
    </source>
</evidence>
<dbReference type="PRINTS" id="PR00081">
    <property type="entry name" value="GDHRDH"/>
</dbReference>
<dbReference type="GO" id="GO:0016491">
    <property type="term" value="F:oxidoreductase activity"/>
    <property type="evidence" value="ECO:0007669"/>
    <property type="project" value="UniProtKB-KW"/>
</dbReference>
<feature type="compositionally biased region" description="Low complexity" evidence="5">
    <location>
        <begin position="314"/>
        <end position="327"/>
    </location>
</feature>
<dbReference type="Gene3D" id="3.40.50.720">
    <property type="entry name" value="NAD(P)-binding Rossmann-like Domain"/>
    <property type="match status" value="1"/>
</dbReference>
<dbReference type="NCBIfam" id="NF005878">
    <property type="entry name" value="PRK07825.1"/>
    <property type="match status" value="1"/>
</dbReference>
<dbReference type="STRING" id="1073574.GOARA_082_00750"/>
<dbReference type="EMBL" id="BAEE01000082">
    <property type="protein sequence ID" value="GAB11686.1"/>
    <property type="molecule type" value="Genomic_DNA"/>
</dbReference>
<evidence type="ECO:0000313" key="6">
    <source>
        <dbReference type="EMBL" id="GAB11686.1"/>
    </source>
</evidence>
<evidence type="ECO:0000256" key="2">
    <source>
        <dbReference type="ARBA" id="ARBA00022857"/>
    </source>
</evidence>
<comment type="caution">
    <text evidence="6">The sequence shown here is derived from an EMBL/GenBank/DDBJ whole genome shotgun (WGS) entry which is preliminary data.</text>
</comment>
<dbReference type="PRINTS" id="PR00080">
    <property type="entry name" value="SDRFAMILY"/>
</dbReference>
<keyword evidence="7" id="KW-1185">Reference proteome</keyword>
<accession>G7H761</accession>
<evidence type="ECO:0000256" key="4">
    <source>
        <dbReference type="RuleBase" id="RU000363"/>
    </source>
</evidence>
<evidence type="ECO:0000313" key="7">
    <source>
        <dbReference type="Proteomes" id="UP000035088"/>
    </source>
</evidence>
<feature type="region of interest" description="Disordered" evidence="5">
    <location>
        <begin position="299"/>
        <end position="327"/>
    </location>
</feature>
<organism evidence="6 7">
    <name type="scientific">Gordonia araii NBRC 100433</name>
    <dbReference type="NCBI Taxonomy" id="1073574"/>
    <lineage>
        <taxon>Bacteria</taxon>
        <taxon>Bacillati</taxon>
        <taxon>Actinomycetota</taxon>
        <taxon>Actinomycetes</taxon>
        <taxon>Mycobacteriales</taxon>
        <taxon>Gordoniaceae</taxon>
        <taxon>Gordonia</taxon>
    </lineage>
</organism>
<dbReference type="InterPro" id="IPR036291">
    <property type="entry name" value="NAD(P)-bd_dom_sf"/>
</dbReference>
<proteinExistence type="inferred from homology"/>
<protein>
    <submittedName>
        <fullName evidence="6">Putative oxidoreductase</fullName>
    </submittedName>
</protein>
<reference evidence="6 7" key="1">
    <citation type="submission" date="2011-11" db="EMBL/GenBank/DDBJ databases">
        <title>Whole genome shotgun sequence of Gordonia araii NBRC 100433.</title>
        <authorList>
            <person name="Yoshida Y."/>
            <person name="Hosoyama A."/>
            <person name="Tsuchikane K."/>
            <person name="Katsumata H."/>
            <person name="Yamazaki S."/>
            <person name="Fujita N."/>
        </authorList>
    </citation>
    <scope>NUCLEOTIDE SEQUENCE [LARGE SCALE GENOMIC DNA]</scope>
    <source>
        <strain evidence="6 7">NBRC 100433</strain>
    </source>
</reference>
<dbReference type="InterPro" id="IPR002347">
    <property type="entry name" value="SDR_fam"/>
</dbReference>